<feature type="repeat" description="WD" evidence="3">
    <location>
        <begin position="57"/>
        <end position="90"/>
    </location>
</feature>
<dbReference type="InterPro" id="IPR015943">
    <property type="entry name" value="WD40/YVTN_repeat-like_dom_sf"/>
</dbReference>
<evidence type="ECO:0000313" key="4">
    <source>
        <dbReference type="EMBL" id="MBW4546033.1"/>
    </source>
</evidence>
<evidence type="ECO:0008006" key="6">
    <source>
        <dbReference type="Google" id="ProtNLM"/>
    </source>
</evidence>
<dbReference type="PANTHER" id="PTHR44129">
    <property type="entry name" value="WD REPEAT-CONTAINING PROTEIN POP1"/>
    <property type="match status" value="1"/>
</dbReference>
<dbReference type="InterPro" id="IPR050349">
    <property type="entry name" value="WD_LIS1/nudF_dynein_reg"/>
</dbReference>
<accession>A0A951PMG4</accession>
<dbReference type="PROSITE" id="PS50294">
    <property type="entry name" value="WD_REPEATS_REGION"/>
    <property type="match status" value="2"/>
</dbReference>
<dbReference type="Gene3D" id="2.130.10.10">
    <property type="entry name" value="YVTN repeat-like/Quinoprotein amine dehydrogenase"/>
    <property type="match status" value="2"/>
</dbReference>
<dbReference type="InterPro" id="IPR001680">
    <property type="entry name" value="WD40_rpt"/>
</dbReference>
<dbReference type="InterPro" id="IPR036322">
    <property type="entry name" value="WD40_repeat_dom_sf"/>
</dbReference>
<name>A0A951PMG4_9CYAN</name>
<evidence type="ECO:0000256" key="2">
    <source>
        <dbReference type="ARBA" id="ARBA00022737"/>
    </source>
</evidence>
<comment type="caution">
    <text evidence="4">The sequence shown here is derived from an EMBL/GenBank/DDBJ whole genome shotgun (WGS) entry which is preliminary data.</text>
</comment>
<evidence type="ECO:0000256" key="1">
    <source>
        <dbReference type="ARBA" id="ARBA00022574"/>
    </source>
</evidence>
<keyword evidence="1 3" id="KW-0853">WD repeat</keyword>
<dbReference type="PROSITE" id="PS50082">
    <property type="entry name" value="WD_REPEATS_2"/>
    <property type="match status" value="2"/>
</dbReference>
<dbReference type="EMBL" id="JAHHIF010000020">
    <property type="protein sequence ID" value="MBW4546033.1"/>
    <property type="molecule type" value="Genomic_DNA"/>
</dbReference>
<dbReference type="AlphaFoldDB" id="A0A951PMG4"/>
<dbReference type="SUPFAM" id="SSF50978">
    <property type="entry name" value="WD40 repeat-like"/>
    <property type="match status" value="1"/>
</dbReference>
<reference evidence="4" key="2">
    <citation type="journal article" date="2022" name="Microbiol. Resour. Announc.">
        <title>Metagenome Sequencing to Explore Phylogenomics of Terrestrial Cyanobacteria.</title>
        <authorList>
            <person name="Ward R.D."/>
            <person name="Stajich J.E."/>
            <person name="Johansen J.R."/>
            <person name="Huntemann M."/>
            <person name="Clum A."/>
            <person name="Foster B."/>
            <person name="Foster B."/>
            <person name="Roux S."/>
            <person name="Palaniappan K."/>
            <person name="Varghese N."/>
            <person name="Mukherjee S."/>
            <person name="Reddy T.B.K."/>
            <person name="Daum C."/>
            <person name="Copeland A."/>
            <person name="Chen I.A."/>
            <person name="Ivanova N.N."/>
            <person name="Kyrpides N.C."/>
            <person name="Shapiro N."/>
            <person name="Eloe-Fadrosh E.A."/>
            <person name="Pietrasiak N."/>
        </authorList>
    </citation>
    <scope>NUCLEOTIDE SEQUENCE</scope>
    <source>
        <strain evidence="4">CPER-KK1</strain>
    </source>
</reference>
<dbReference type="Pfam" id="PF00400">
    <property type="entry name" value="WD40"/>
    <property type="match status" value="7"/>
</dbReference>
<reference evidence="4" key="1">
    <citation type="submission" date="2021-05" db="EMBL/GenBank/DDBJ databases">
        <authorList>
            <person name="Pietrasiak N."/>
            <person name="Ward R."/>
            <person name="Stajich J.E."/>
            <person name="Kurbessoian T."/>
        </authorList>
    </citation>
    <scope>NUCLEOTIDE SEQUENCE</scope>
    <source>
        <strain evidence="4">CPER-KK1</strain>
    </source>
</reference>
<keyword evidence="2" id="KW-0677">Repeat</keyword>
<dbReference type="Proteomes" id="UP000753908">
    <property type="component" value="Unassembled WGS sequence"/>
</dbReference>
<proteinExistence type="predicted"/>
<sequence>MFGLEIGGKNLLEEQWQGTLNDYVTAIAWSPTSEILAASSAIGEVRLWTPGAFTALQTSTSESIDSLGFSPDGQFLAAGGQDGQVRIWHLPPDSKNISAELRPTTLSSPHSLWVEKLAWSPIGNQLAFSSGRSVQIWDADLCEVPATLNFAASSVLGIHWRPDGQYLAVCGHRGVKVWNTQNWDDAPYSLDIRAASIVIAWSTDNQYLASGNMDRTLTVLEWNNPDPWVMRGFAGKIRSATWSEPLTPVGAPLLAASCAQSITVWEKQLDESAGWEARVLDLHEGIVQAIAFQPGSFLLASAADDGYLCLWQDAEQVAQILEGATAGFSCLAWHPQGQRRTQGLPLLAAGGQNGELLIWEKAE</sequence>
<feature type="repeat" description="WD" evidence="3">
    <location>
        <begin position="280"/>
        <end position="312"/>
    </location>
</feature>
<dbReference type="SMART" id="SM00320">
    <property type="entry name" value="WD40"/>
    <property type="match status" value="7"/>
</dbReference>
<protein>
    <recommendedName>
        <fullName evidence="6">Anaphase-promoting complex subunit 4 WD40 domain-containing protein</fullName>
    </recommendedName>
</protein>
<organism evidence="4 5">
    <name type="scientific">Symplocastrum torsivum CPER-KK1</name>
    <dbReference type="NCBI Taxonomy" id="450513"/>
    <lineage>
        <taxon>Bacteria</taxon>
        <taxon>Bacillati</taxon>
        <taxon>Cyanobacteriota</taxon>
        <taxon>Cyanophyceae</taxon>
        <taxon>Oscillatoriophycideae</taxon>
        <taxon>Oscillatoriales</taxon>
        <taxon>Microcoleaceae</taxon>
        <taxon>Symplocastrum</taxon>
    </lineage>
</organism>
<gene>
    <name evidence="4" type="ORF">KME25_16530</name>
</gene>
<evidence type="ECO:0000313" key="5">
    <source>
        <dbReference type="Proteomes" id="UP000753908"/>
    </source>
</evidence>
<evidence type="ECO:0000256" key="3">
    <source>
        <dbReference type="PROSITE-ProRule" id="PRU00221"/>
    </source>
</evidence>
<dbReference type="CDD" id="cd00200">
    <property type="entry name" value="WD40"/>
    <property type="match status" value="1"/>
</dbReference>